<keyword evidence="1" id="KW-0472">Membrane</keyword>
<sequence>MILNRVDQILLDFSFREISGFKRFLIEFWFFGIKQARACLFAGLFFIALFLVPRDGFLGIYRYDLLLIIALLIQIFMFVFRLESKDEVKAICVFHLLGFILEVFKVSIGSWSYTDFAYTKILGVPLFSGFMYAAVGSYIVQCYRLFDLKVYHYPPQILAVFTSALIYINFFTHHYVGDFRYYIMAFILGLYARTFVCFTPLDIVRKMPLILAFILIGFFIWFAENICTFFEIYSYPNQLGAWDKVSFGKWNSWSLLVVLTFTITVFLKDIKKRVFVAVVS</sequence>
<dbReference type="AlphaFoldDB" id="A0A7M1LFW1"/>
<feature type="transmembrane region" description="Helical" evidence="1">
    <location>
        <begin position="60"/>
        <end position="80"/>
    </location>
</feature>
<name>A0A7M1LFW1_9BACT</name>
<dbReference type="PIRSF" id="PIRSF009141">
    <property type="entry name" value="UCP009141"/>
    <property type="match status" value="1"/>
</dbReference>
<feature type="transmembrane region" description="Helical" evidence="1">
    <location>
        <begin position="92"/>
        <end position="114"/>
    </location>
</feature>
<reference evidence="2 3" key="1">
    <citation type="submission" date="2020-10" db="EMBL/GenBank/DDBJ databases">
        <title>Campylobacter and Helicobacter PacBio genomes.</title>
        <authorList>
            <person name="Lane C."/>
        </authorList>
    </citation>
    <scope>NUCLEOTIDE SEQUENCE [LARGE SCALE GENOMIC DNA]</scope>
    <source>
        <strain evidence="2 3">2016D-0077</strain>
    </source>
</reference>
<evidence type="ECO:0000256" key="1">
    <source>
        <dbReference type="SAM" id="Phobius"/>
    </source>
</evidence>
<accession>A0A7M1LFW1</accession>
<dbReference type="InterPro" id="IPR008535">
    <property type="entry name" value="DUF817"/>
</dbReference>
<dbReference type="EMBL" id="CP063078">
    <property type="protein sequence ID" value="QOQ87467.1"/>
    <property type="molecule type" value="Genomic_DNA"/>
</dbReference>
<feature type="transmembrane region" description="Helical" evidence="1">
    <location>
        <begin position="208"/>
        <end position="230"/>
    </location>
</feature>
<feature type="transmembrane region" description="Helical" evidence="1">
    <location>
        <begin position="38"/>
        <end position="54"/>
    </location>
</feature>
<dbReference type="OrthoDB" id="1550598at2"/>
<dbReference type="RefSeq" id="WP_025803031.1">
    <property type="nucleotide sequence ID" value="NZ_CP053842.1"/>
</dbReference>
<dbReference type="Pfam" id="PF05675">
    <property type="entry name" value="DUF817"/>
    <property type="match status" value="1"/>
</dbReference>
<keyword evidence="1" id="KW-0812">Transmembrane</keyword>
<proteinExistence type="predicted"/>
<gene>
    <name evidence="2" type="ORF">IMC76_01205</name>
</gene>
<keyword evidence="3" id="KW-1185">Reference proteome</keyword>
<feature type="transmembrane region" description="Helical" evidence="1">
    <location>
        <begin position="126"/>
        <end position="146"/>
    </location>
</feature>
<evidence type="ECO:0000313" key="3">
    <source>
        <dbReference type="Proteomes" id="UP000594749"/>
    </source>
</evidence>
<keyword evidence="1" id="KW-1133">Transmembrane helix</keyword>
<organism evidence="2 3">
    <name type="scientific">Campylobacter corcagiensis</name>
    <dbReference type="NCBI Taxonomy" id="1448857"/>
    <lineage>
        <taxon>Bacteria</taxon>
        <taxon>Pseudomonadati</taxon>
        <taxon>Campylobacterota</taxon>
        <taxon>Epsilonproteobacteria</taxon>
        <taxon>Campylobacterales</taxon>
        <taxon>Campylobacteraceae</taxon>
        <taxon>Campylobacter</taxon>
    </lineage>
</organism>
<feature type="transmembrane region" description="Helical" evidence="1">
    <location>
        <begin position="250"/>
        <end position="267"/>
    </location>
</feature>
<protein>
    <submittedName>
        <fullName evidence="2">DUF817 domain-containing protein</fullName>
    </submittedName>
</protein>
<feature type="transmembrane region" description="Helical" evidence="1">
    <location>
        <begin position="158"/>
        <end position="176"/>
    </location>
</feature>
<dbReference type="Proteomes" id="UP000594749">
    <property type="component" value="Chromosome"/>
</dbReference>
<feature type="transmembrane region" description="Helical" evidence="1">
    <location>
        <begin position="182"/>
        <end position="201"/>
    </location>
</feature>
<evidence type="ECO:0000313" key="2">
    <source>
        <dbReference type="EMBL" id="QOQ87467.1"/>
    </source>
</evidence>